<keyword evidence="4" id="KW-1185">Reference proteome</keyword>
<evidence type="ECO:0000313" key="3">
    <source>
        <dbReference type="EMBL" id="OAQ36669.1"/>
    </source>
</evidence>
<dbReference type="InterPro" id="IPR012340">
    <property type="entry name" value="NA-bd_OB-fold"/>
</dbReference>
<organism evidence="3 4">
    <name type="scientific">Linnemannia elongata AG-77</name>
    <dbReference type="NCBI Taxonomy" id="1314771"/>
    <lineage>
        <taxon>Eukaryota</taxon>
        <taxon>Fungi</taxon>
        <taxon>Fungi incertae sedis</taxon>
        <taxon>Mucoromycota</taxon>
        <taxon>Mortierellomycotina</taxon>
        <taxon>Mortierellomycetes</taxon>
        <taxon>Mortierellales</taxon>
        <taxon>Mortierellaceae</taxon>
        <taxon>Linnemannia</taxon>
    </lineage>
</organism>
<dbReference type="STRING" id="1314771.A0A197KK98"/>
<dbReference type="OrthoDB" id="2274046at2759"/>
<evidence type="ECO:0000256" key="1">
    <source>
        <dbReference type="SAM" id="MobiDB-lite"/>
    </source>
</evidence>
<name>A0A197KK98_9FUNG</name>
<protein>
    <recommendedName>
        <fullName evidence="2">Single-stranded DNA binding protein Ssb-like OB fold domain-containing protein</fullName>
    </recommendedName>
</protein>
<feature type="compositionally biased region" description="Low complexity" evidence="1">
    <location>
        <begin position="210"/>
        <end position="232"/>
    </location>
</feature>
<proteinExistence type="predicted"/>
<evidence type="ECO:0000259" key="2">
    <source>
        <dbReference type="Pfam" id="PF21473"/>
    </source>
</evidence>
<dbReference type="InterPro" id="IPR048970">
    <property type="entry name" value="OB_Ssb-like"/>
</dbReference>
<dbReference type="SUPFAM" id="SSF50249">
    <property type="entry name" value="Nucleic acid-binding proteins"/>
    <property type="match status" value="1"/>
</dbReference>
<feature type="domain" description="Single-stranded DNA binding protein Ssb-like OB fold" evidence="2">
    <location>
        <begin position="12"/>
        <end position="95"/>
    </location>
</feature>
<dbReference type="AlphaFoldDB" id="A0A197KK98"/>
<evidence type="ECO:0000313" key="4">
    <source>
        <dbReference type="Proteomes" id="UP000078512"/>
    </source>
</evidence>
<dbReference type="Proteomes" id="UP000078512">
    <property type="component" value="Unassembled WGS sequence"/>
</dbReference>
<feature type="region of interest" description="Disordered" evidence="1">
    <location>
        <begin position="210"/>
        <end position="237"/>
    </location>
</feature>
<gene>
    <name evidence="3" type="ORF">K457DRAFT_12326</name>
</gene>
<sequence length="270" mass="28732">MSSPTFINVASLVPDQHHCNLKLRVLSVETIAETMHPETGKIIQSAEAIVGDDTACILLNLKNDQVNLLARNARLQVLNANVNMYRGFMRLEVNEDEESNNSNSNGNGDVEHERPSITAILDDDDEDDLDSVMNRDGDKMVATTSLTTANYPRSLVAQAVHAAAAQTAQAATSAASSSSMTRSAGLPSYNSSGPMTTVAAVSSSMSTATIASGSSNTLPSTASSSSSSSFSSRDQMEVEMRLGTGGSVPLMEYYRTIEFTYFSTVEPVGR</sequence>
<reference evidence="3 4" key="1">
    <citation type="submission" date="2016-05" db="EMBL/GenBank/DDBJ databases">
        <title>Genome sequencing reveals origins of a unique bacterial endosymbiosis in the earliest lineages of terrestrial Fungi.</title>
        <authorList>
            <consortium name="DOE Joint Genome Institute"/>
            <person name="Uehling J."/>
            <person name="Gryganskyi A."/>
            <person name="Hameed K."/>
            <person name="Tschaplinski T."/>
            <person name="Misztal P."/>
            <person name="Wu S."/>
            <person name="Desiro A."/>
            <person name="Vande Pol N."/>
            <person name="Du Z.-Y."/>
            <person name="Zienkiewicz A."/>
            <person name="Zienkiewicz K."/>
            <person name="Morin E."/>
            <person name="Tisserant E."/>
            <person name="Splivallo R."/>
            <person name="Hainaut M."/>
            <person name="Henrissat B."/>
            <person name="Ohm R."/>
            <person name="Kuo A."/>
            <person name="Yan J."/>
            <person name="Lipzen A."/>
            <person name="Nolan M."/>
            <person name="Labutti K."/>
            <person name="Barry K."/>
            <person name="Goldstein A."/>
            <person name="Labbe J."/>
            <person name="Schadt C."/>
            <person name="Tuskan G."/>
            <person name="Grigoriev I."/>
            <person name="Martin F."/>
            <person name="Vilgalys R."/>
            <person name="Bonito G."/>
        </authorList>
    </citation>
    <scope>NUCLEOTIDE SEQUENCE [LARGE SCALE GENOMIC DNA]</scope>
    <source>
        <strain evidence="3 4">AG-77</strain>
    </source>
</reference>
<dbReference type="PANTHER" id="PTHR31472:SF5">
    <property type="entry name" value="OS05G0244600 PROTEIN"/>
    <property type="match status" value="1"/>
</dbReference>
<dbReference type="Pfam" id="PF21473">
    <property type="entry name" value="OB_Ssb-like"/>
    <property type="match status" value="1"/>
</dbReference>
<dbReference type="Gene3D" id="2.40.50.140">
    <property type="entry name" value="Nucleic acid-binding proteins"/>
    <property type="match status" value="1"/>
</dbReference>
<accession>A0A197KK98</accession>
<dbReference type="EMBL" id="KV442011">
    <property type="protein sequence ID" value="OAQ36669.1"/>
    <property type="molecule type" value="Genomic_DNA"/>
</dbReference>
<dbReference type="PANTHER" id="PTHR31472">
    <property type="entry name" value="OS05G0244600 PROTEIN"/>
    <property type="match status" value="1"/>
</dbReference>